<keyword evidence="3 5" id="KW-0687">Ribonucleoprotein</keyword>
<evidence type="ECO:0000256" key="2">
    <source>
        <dbReference type="ARBA" id="ARBA00022980"/>
    </source>
</evidence>
<evidence type="ECO:0000313" key="8">
    <source>
        <dbReference type="Proteomes" id="UP000824070"/>
    </source>
</evidence>
<dbReference type="SUPFAM" id="SSF64263">
    <property type="entry name" value="Prokaryotic ribosomal protein L17"/>
    <property type="match status" value="1"/>
</dbReference>
<dbReference type="GO" id="GO:0022625">
    <property type="term" value="C:cytosolic large ribosomal subunit"/>
    <property type="evidence" value="ECO:0007669"/>
    <property type="project" value="TreeGrafter"/>
</dbReference>
<evidence type="ECO:0000256" key="5">
    <source>
        <dbReference type="RuleBase" id="RU000660"/>
    </source>
</evidence>
<evidence type="ECO:0000313" key="7">
    <source>
        <dbReference type="EMBL" id="HIU45052.1"/>
    </source>
</evidence>
<dbReference type="NCBIfam" id="TIGR00059">
    <property type="entry name" value="L17"/>
    <property type="match status" value="1"/>
</dbReference>
<evidence type="ECO:0000256" key="3">
    <source>
        <dbReference type="ARBA" id="ARBA00023274"/>
    </source>
</evidence>
<dbReference type="InterPro" id="IPR000456">
    <property type="entry name" value="Ribosomal_bL17"/>
</dbReference>
<protein>
    <recommendedName>
        <fullName evidence="4 6">50S ribosomal protein L17</fullName>
    </recommendedName>
</protein>
<gene>
    <name evidence="7" type="primary">rplQ</name>
    <name evidence="7" type="ORF">IAC52_02005</name>
</gene>
<dbReference type="Proteomes" id="UP000824070">
    <property type="component" value="Unassembled WGS sequence"/>
</dbReference>
<dbReference type="GO" id="GO:0006412">
    <property type="term" value="P:translation"/>
    <property type="evidence" value="ECO:0007669"/>
    <property type="project" value="InterPro"/>
</dbReference>
<reference evidence="7" key="1">
    <citation type="submission" date="2020-10" db="EMBL/GenBank/DDBJ databases">
        <authorList>
            <person name="Gilroy R."/>
        </authorList>
    </citation>
    <scope>NUCLEOTIDE SEQUENCE</scope>
    <source>
        <strain evidence="7">ChiGjej1B1-22543</strain>
    </source>
</reference>
<evidence type="ECO:0000256" key="6">
    <source>
        <dbReference type="RuleBase" id="RU000661"/>
    </source>
</evidence>
<dbReference type="AlphaFoldDB" id="A0A9D1S355"/>
<comment type="caution">
    <text evidence="7">The sequence shown here is derived from an EMBL/GenBank/DDBJ whole genome shotgun (WGS) entry which is preliminary data.</text>
</comment>
<sequence>MAAQGRKNVHGKAGVRFKTGYTASKNKSMLRNVVTDLILNEEVKVTSGVTKELKSLADRLVTYAKRGDLHARRLAAQVVRPTVVGKDGKTALEKLFNEIGPRMKDRKGGYTKAYKLGLRRGDSAEVTLVRWSDK</sequence>
<accession>A0A9D1S355</accession>
<dbReference type="PANTHER" id="PTHR14413">
    <property type="entry name" value="RIBOSOMAL PROTEIN L17"/>
    <property type="match status" value="1"/>
</dbReference>
<keyword evidence="2 5" id="KW-0689">Ribosomal protein</keyword>
<dbReference type="Gene3D" id="3.90.1030.10">
    <property type="entry name" value="Ribosomal protein L17"/>
    <property type="match status" value="1"/>
</dbReference>
<dbReference type="EMBL" id="DVMV01000014">
    <property type="protein sequence ID" value="HIU45052.1"/>
    <property type="molecule type" value="Genomic_DNA"/>
</dbReference>
<dbReference type="InterPro" id="IPR036373">
    <property type="entry name" value="Ribosomal_bL17_sf"/>
</dbReference>
<dbReference type="GO" id="GO:0003735">
    <property type="term" value="F:structural constituent of ribosome"/>
    <property type="evidence" value="ECO:0007669"/>
    <property type="project" value="InterPro"/>
</dbReference>
<evidence type="ECO:0000256" key="1">
    <source>
        <dbReference type="ARBA" id="ARBA00008777"/>
    </source>
</evidence>
<dbReference type="Pfam" id="PF01196">
    <property type="entry name" value="Ribosomal_L17"/>
    <property type="match status" value="1"/>
</dbReference>
<name>A0A9D1S355_9FIRM</name>
<reference evidence="7" key="2">
    <citation type="journal article" date="2021" name="PeerJ">
        <title>Extensive microbial diversity within the chicken gut microbiome revealed by metagenomics and culture.</title>
        <authorList>
            <person name="Gilroy R."/>
            <person name="Ravi A."/>
            <person name="Getino M."/>
            <person name="Pursley I."/>
            <person name="Horton D.L."/>
            <person name="Alikhan N.F."/>
            <person name="Baker D."/>
            <person name="Gharbi K."/>
            <person name="Hall N."/>
            <person name="Watson M."/>
            <person name="Adriaenssens E.M."/>
            <person name="Foster-Nyarko E."/>
            <person name="Jarju S."/>
            <person name="Secka A."/>
            <person name="Antonio M."/>
            <person name="Oren A."/>
            <person name="Chaudhuri R.R."/>
            <person name="La Ragione R."/>
            <person name="Hildebrand F."/>
            <person name="Pallen M.J."/>
        </authorList>
    </citation>
    <scope>NUCLEOTIDE SEQUENCE</scope>
    <source>
        <strain evidence="7">ChiGjej1B1-22543</strain>
    </source>
</reference>
<organism evidence="7 8">
    <name type="scientific">Candidatus Alloenteromonas pullicola</name>
    <dbReference type="NCBI Taxonomy" id="2840784"/>
    <lineage>
        <taxon>Bacteria</taxon>
        <taxon>Bacillati</taxon>
        <taxon>Bacillota</taxon>
        <taxon>Bacillota incertae sedis</taxon>
        <taxon>Candidatus Alloenteromonas</taxon>
    </lineage>
</organism>
<proteinExistence type="inferred from homology"/>
<dbReference type="PANTHER" id="PTHR14413:SF16">
    <property type="entry name" value="LARGE RIBOSOMAL SUBUNIT PROTEIN BL17M"/>
    <property type="match status" value="1"/>
</dbReference>
<comment type="similarity">
    <text evidence="1 5">Belongs to the bacterial ribosomal protein bL17 family.</text>
</comment>
<evidence type="ECO:0000256" key="4">
    <source>
        <dbReference type="ARBA" id="ARBA00035494"/>
    </source>
</evidence>